<keyword evidence="4" id="KW-0547">Nucleotide-binding</keyword>
<dbReference type="EMBL" id="KL197724">
    <property type="protein sequence ID" value="KDQ55675.1"/>
    <property type="molecule type" value="Genomic_DNA"/>
</dbReference>
<dbReference type="InterPro" id="IPR012973">
    <property type="entry name" value="NOG_C"/>
</dbReference>
<name>A0A067PPD6_9AGAM</name>
<dbReference type="InParanoid" id="A0A067PPD6"/>
<feature type="domain" description="OBG-type G" evidence="9">
    <location>
        <begin position="169"/>
        <end position="341"/>
    </location>
</feature>
<sequence length="686" mass="77980">MSTSGLKAIAPVPTATDFLDIVLSKTQRKTPTVIHKNFKISRIRNFYMRKVKFTQDSFDEKLGAILTEFPMLDDLHPFLSSLMNVLYDKNHYKLALGQLRTARHLIDQVAKDYVRLLKFGDSLYRCKQLKRAALGRMATIMRRQKDPLSYLEQVRQHISRLPSIDPTTRTLLICGYPNVGKSSFINKVTRADVDVQPYAFTTKSLFVGHLDYKYLRWQVIDTPGILDHPLEEMNTIEMQSITALAHLKACVLYFMDLSEQCGYSVEAQCKLFHSIKPLFQSKPVMLVLNKIDITRLDDLPPSSRALVDEIINTPGVSHIQVSCYSEEGVMDLKNAACDMLLAHRVENKMKGSKINGIVGRIHVAVPKKRDDVEREAFIPDVVKNRERKKWDKDDPERVRLERDIEAEEGGAGVYNINLKSKFFDSLPLLPSLITDLPSENYMLANPEWNMDIMPEIMDGKNVADFIDPDIAEKLEALEREEEKLQAEGFYDSDEDIFDSDDERDAVEAQARVVGQQATAASKKARKNRAPLPRTAGLRTLSELTTSMTAAGLDPSRIQERAEMLAKVRNAQNKRKRDEMDVDEEEEGGEESWMDVDEDDGDGTPNKRAKGESGAVVLKNRREPKTDRRLAGMRDQAQASKATKLRNFGQRERNFQAKAGEGDRHIHVKMPKHLFSGKRKGGKTDRR</sequence>
<comment type="function">
    <text evidence="1 7">Involved in the biogenesis of the 60S ribosomal subunit.</text>
</comment>
<feature type="compositionally biased region" description="Basic residues" evidence="8">
    <location>
        <begin position="665"/>
        <end position="680"/>
    </location>
</feature>
<dbReference type="GO" id="GO:0005730">
    <property type="term" value="C:nucleolus"/>
    <property type="evidence" value="ECO:0007669"/>
    <property type="project" value="UniProtKB-SubCell"/>
</dbReference>
<feature type="compositionally biased region" description="Basic and acidic residues" evidence="8">
    <location>
        <begin position="648"/>
        <end position="664"/>
    </location>
</feature>
<dbReference type="Proteomes" id="UP000027265">
    <property type="component" value="Unassembled WGS sequence"/>
</dbReference>
<keyword evidence="5" id="KW-0342">GTP-binding</keyword>
<dbReference type="AlphaFoldDB" id="A0A067PPD6"/>
<evidence type="ECO:0000256" key="7">
    <source>
        <dbReference type="PIRNR" id="PIRNR038919"/>
    </source>
</evidence>
<dbReference type="GO" id="GO:1902626">
    <property type="term" value="P:assembly of large subunit precursor of preribosome"/>
    <property type="evidence" value="ECO:0007669"/>
    <property type="project" value="UniProtKB-ARBA"/>
</dbReference>
<dbReference type="FunFam" id="3.40.50.300:FF:000496">
    <property type="entry name" value="Nucleolar GTP-binding protein 1"/>
    <property type="match status" value="1"/>
</dbReference>
<accession>A0A067PPD6</accession>
<evidence type="ECO:0000313" key="11">
    <source>
        <dbReference type="Proteomes" id="UP000027265"/>
    </source>
</evidence>
<feature type="region of interest" description="Disordered" evidence="8">
    <location>
        <begin position="568"/>
        <end position="686"/>
    </location>
</feature>
<dbReference type="Pfam" id="PF06858">
    <property type="entry name" value="NOG1"/>
    <property type="match status" value="1"/>
</dbReference>
<dbReference type="InterPro" id="IPR024926">
    <property type="entry name" value="NOG1"/>
</dbReference>
<dbReference type="STRING" id="933084.A0A067PPD6"/>
<dbReference type="PANTHER" id="PTHR45759">
    <property type="entry name" value="NUCLEOLAR GTP-BINDING PROTEIN 1"/>
    <property type="match status" value="1"/>
</dbReference>
<dbReference type="CDD" id="cd01897">
    <property type="entry name" value="NOG"/>
    <property type="match status" value="1"/>
</dbReference>
<evidence type="ECO:0000256" key="6">
    <source>
        <dbReference type="ARBA" id="ARBA00023242"/>
    </source>
</evidence>
<evidence type="ECO:0000256" key="8">
    <source>
        <dbReference type="SAM" id="MobiDB-lite"/>
    </source>
</evidence>
<dbReference type="InterPro" id="IPR010674">
    <property type="entry name" value="NOG1_Rossman_fold_dom"/>
</dbReference>
<keyword evidence="11" id="KW-1185">Reference proteome</keyword>
<dbReference type="Gene3D" id="1.20.120.1190">
    <property type="match status" value="1"/>
</dbReference>
<protein>
    <recommendedName>
        <fullName evidence="7">Nucleolar GTP-binding protein 1</fullName>
    </recommendedName>
</protein>
<feature type="compositionally biased region" description="Basic and acidic residues" evidence="8">
    <location>
        <begin position="619"/>
        <end position="631"/>
    </location>
</feature>
<evidence type="ECO:0000256" key="2">
    <source>
        <dbReference type="ARBA" id="ARBA00004604"/>
    </source>
</evidence>
<feature type="compositionally biased region" description="Acidic residues" evidence="8">
    <location>
        <begin position="579"/>
        <end position="601"/>
    </location>
</feature>
<dbReference type="FunCoup" id="A0A067PPD6">
    <property type="interactions" value="740"/>
</dbReference>
<evidence type="ECO:0000256" key="3">
    <source>
        <dbReference type="ARBA" id="ARBA00022517"/>
    </source>
</evidence>
<proteinExistence type="inferred from homology"/>
<keyword evidence="3 7" id="KW-0690">Ribosome biogenesis</keyword>
<evidence type="ECO:0000256" key="5">
    <source>
        <dbReference type="ARBA" id="ARBA00023134"/>
    </source>
</evidence>
<dbReference type="SUPFAM" id="SSF52540">
    <property type="entry name" value="P-loop containing nucleoside triphosphate hydrolases"/>
    <property type="match status" value="1"/>
</dbReference>
<dbReference type="Pfam" id="PF08155">
    <property type="entry name" value="NOGCT"/>
    <property type="match status" value="1"/>
</dbReference>
<reference evidence="11" key="1">
    <citation type="journal article" date="2014" name="Proc. Natl. Acad. Sci. U.S.A.">
        <title>Extensive sampling of basidiomycete genomes demonstrates inadequacy of the white-rot/brown-rot paradigm for wood decay fungi.</title>
        <authorList>
            <person name="Riley R."/>
            <person name="Salamov A.A."/>
            <person name="Brown D.W."/>
            <person name="Nagy L.G."/>
            <person name="Floudas D."/>
            <person name="Held B.W."/>
            <person name="Levasseur A."/>
            <person name="Lombard V."/>
            <person name="Morin E."/>
            <person name="Otillar R."/>
            <person name="Lindquist E.A."/>
            <person name="Sun H."/>
            <person name="LaButti K.M."/>
            <person name="Schmutz J."/>
            <person name="Jabbour D."/>
            <person name="Luo H."/>
            <person name="Baker S.E."/>
            <person name="Pisabarro A.G."/>
            <person name="Walton J.D."/>
            <person name="Blanchette R.A."/>
            <person name="Henrissat B."/>
            <person name="Martin F."/>
            <person name="Cullen D."/>
            <person name="Hibbett D.S."/>
            <person name="Grigoriev I.V."/>
        </authorList>
    </citation>
    <scope>NUCLEOTIDE SEQUENCE [LARGE SCALE GENOMIC DNA]</scope>
    <source>
        <strain evidence="11">MUCL 33604</strain>
    </source>
</reference>
<gene>
    <name evidence="10" type="ORF">JAAARDRAFT_325746</name>
</gene>
<dbReference type="OrthoDB" id="415015at2759"/>
<dbReference type="Pfam" id="PF17835">
    <property type="entry name" value="NOG1_N"/>
    <property type="match status" value="1"/>
</dbReference>
<organism evidence="10 11">
    <name type="scientific">Jaapia argillacea MUCL 33604</name>
    <dbReference type="NCBI Taxonomy" id="933084"/>
    <lineage>
        <taxon>Eukaryota</taxon>
        <taxon>Fungi</taxon>
        <taxon>Dikarya</taxon>
        <taxon>Basidiomycota</taxon>
        <taxon>Agaricomycotina</taxon>
        <taxon>Agaricomycetes</taxon>
        <taxon>Agaricomycetidae</taxon>
        <taxon>Jaapiales</taxon>
        <taxon>Jaapiaceae</taxon>
        <taxon>Jaapia</taxon>
    </lineage>
</organism>
<dbReference type="PROSITE" id="PS51710">
    <property type="entry name" value="G_OBG"/>
    <property type="match status" value="1"/>
</dbReference>
<dbReference type="FunFam" id="1.20.120.1190:FF:000001">
    <property type="entry name" value="Nucleolar GTP-binding protein 1"/>
    <property type="match status" value="1"/>
</dbReference>
<comment type="subcellular location">
    <subcellularLocation>
        <location evidence="2 7">Nucleus</location>
        <location evidence="2 7">Nucleolus</location>
    </subcellularLocation>
</comment>
<keyword evidence="6 7" id="KW-0539">Nucleus</keyword>
<dbReference type="HOGENOM" id="CLU_011784_4_1_1"/>
<dbReference type="InterPro" id="IPR041623">
    <property type="entry name" value="NOG1_N"/>
</dbReference>
<evidence type="ECO:0000256" key="4">
    <source>
        <dbReference type="ARBA" id="ARBA00022741"/>
    </source>
</evidence>
<dbReference type="GO" id="GO:0005525">
    <property type="term" value="F:GTP binding"/>
    <property type="evidence" value="ECO:0007669"/>
    <property type="project" value="UniProtKB-KW"/>
</dbReference>
<evidence type="ECO:0000256" key="1">
    <source>
        <dbReference type="ARBA" id="ARBA00002889"/>
    </source>
</evidence>
<dbReference type="PRINTS" id="PR00326">
    <property type="entry name" value="GTP1OBG"/>
</dbReference>
<dbReference type="InterPro" id="IPR031167">
    <property type="entry name" value="G_OBG"/>
</dbReference>
<evidence type="ECO:0000259" key="9">
    <source>
        <dbReference type="PROSITE" id="PS51710"/>
    </source>
</evidence>
<dbReference type="InterPro" id="IPR027417">
    <property type="entry name" value="P-loop_NTPase"/>
</dbReference>
<dbReference type="Gene3D" id="3.40.50.300">
    <property type="entry name" value="P-loop containing nucleotide triphosphate hydrolases"/>
    <property type="match status" value="1"/>
</dbReference>
<evidence type="ECO:0000313" key="10">
    <source>
        <dbReference type="EMBL" id="KDQ55675.1"/>
    </source>
</evidence>
<dbReference type="InterPro" id="IPR006073">
    <property type="entry name" value="GTP-bd"/>
</dbReference>
<comment type="similarity">
    <text evidence="7">Belongs to the TRAFAC class OBG-HflX-like GTPase superfamily. OBG GTPase family. NOG subfamily.</text>
</comment>
<dbReference type="PIRSF" id="PIRSF038919">
    <property type="entry name" value="NOG1"/>
    <property type="match status" value="1"/>
</dbReference>